<feature type="compositionally biased region" description="Acidic residues" evidence="1">
    <location>
        <begin position="238"/>
        <end position="256"/>
    </location>
</feature>
<feature type="compositionally biased region" description="Polar residues" evidence="1">
    <location>
        <begin position="331"/>
        <end position="343"/>
    </location>
</feature>
<accession>A0A369JU02</accession>
<evidence type="ECO:0000256" key="1">
    <source>
        <dbReference type="SAM" id="MobiDB-lite"/>
    </source>
</evidence>
<dbReference type="OrthoDB" id="2610860at2759"/>
<proteinExistence type="predicted"/>
<organism evidence="2 3">
    <name type="scientific">Hypsizygus marmoreus</name>
    <name type="common">White beech mushroom</name>
    <name type="synonym">Agaricus marmoreus</name>
    <dbReference type="NCBI Taxonomy" id="39966"/>
    <lineage>
        <taxon>Eukaryota</taxon>
        <taxon>Fungi</taxon>
        <taxon>Dikarya</taxon>
        <taxon>Basidiomycota</taxon>
        <taxon>Agaricomycotina</taxon>
        <taxon>Agaricomycetes</taxon>
        <taxon>Agaricomycetidae</taxon>
        <taxon>Agaricales</taxon>
        <taxon>Tricholomatineae</taxon>
        <taxon>Lyophyllaceae</taxon>
        <taxon>Hypsizygus</taxon>
    </lineage>
</organism>
<feature type="compositionally biased region" description="Basic and acidic residues" evidence="1">
    <location>
        <begin position="309"/>
        <end position="323"/>
    </location>
</feature>
<name>A0A369JU02_HYPMA</name>
<gene>
    <name evidence="2" type="ORF">Hypma_007337</name>
</gene>
<feature type="compositionally biased region" description="Acidic residues" evidence="1">
    <location>
        <begin position="434"/>
        <end position="447"/>
    </location>
</feature>
<dbReference type="Proteomes" id="UP000076154">
    <property type="component" value="Unassembled WGS sequence"/>
</dbReference>
<feature type="region of interest" description="Disordered" evidence="1">
    <location>
        <begin position="218"/>
        <end position="256"/>
    </location>
</feature>
<evidence type="ECO:0000313" key="2">
    <source>
        <dbReference type="EMBL" id="RDB24700.1"/>
    </source>
</evidence>
<dbReference type="AlphaFoldDB" id="A0A369JU02"/>
<dbReference type="EMBL" id="LUEZ02000041">
    <property type="protein sequence ID" value="RDB24700.1"/>
    <property type="molecule type" value="Genomic_DNA"/>
</dbReference>
<reference evidence="2" key="1">
    <citation type="submission" date="2018-04" db="EMBL/GenBank/DDBJ databases">
        <title>Whole genome sequencing of Hypsizygus marmoreus.</title>
        <authorList>
            <person name="Choi I.-G."/>
            <person name="Min B."/>
            <person name="Kim J.-G."/>
            <person name="Kim S."/>
            <person name="Oh Y.-L."/>
            <person name="Kong W.-S."/>
            <person name="Park H."/>
            <person name="Jeong J."/>
            <person name="Song E.-S."/>
        </authorList>
    </citation>
    <scope>NUCLEOTIDE SEQUENCE [LARGE SCALE GENOMIC DNA]</scope>
    <source>
        <strain evidence="2">51987-8</strain>
    </source>
</reference>
<protein>
    <submittedName>
        <fullName evidence="2">Uncharacterized protein</fullName>
    </submittedName>
</protein>
<sequence length="460" mass="51015">MAPNLPTVPNFFDFQLPGIKRGGHKQIIVGLAHAHSSNFNRRRLEGHAYAPWDLLLNGMVHDMQADTFVAAQYCLDGRIAALDASVMTDAGKGTSDKQYTPDFTIIIAIPVLRSAGQPWSLDMDQDLTNWEDVSILYTKTPTLAELKRPPPRRPETLELFTDALNLLLRQAQRQLMLQVSKAFESNPDLTKVALMAVSGAWWTWRIITRAAQDELKSTVTKKTPLPGELAQKHLPVDEISDSEESDTEEEEDSEDEFLEVLAKGKQRAVPLSDRAIRPNPPVLPKYQAPKQKKLTMNDVVAWHPPAPENRGRKPKNNEKKGSTDPDEASSADKQPGTSTTTTGPEKKVKKKFPVQHYKDLGEQVMEFMNKDSNKVKEARTEEWSGVIYLGSPVSNQAMALIHGLIEDTRGSVIAQAVARVADVNDALAAAAAAAEDENDDEWEELESDEHQDNDQGEVGT</sequence>
<comment type="caution">
    <text evidence="2">The sequence shown here is derived from an EMBL/GenBank/DDBJ whole genome shotgun (WGS) entry which is preliminary data.</text>
</comment>
<feature type="region of interest" description="Disordered" evidence="1">
    <location>
        <begin position="431"/>
        <end position="460"/>
    </location>
</feature>
<feature type="region of interest" description="Disordered" evidence="1">
    <location>
        <begin position="268"/>
        <end position="354"/>
    </location>
</feature>
<dbReference type="InParanoid" id="A0A369JU02"/>
<evidence type="ECO:0000313" key="3">
    <source>
        <dbReference type="Proteomes" id="UP000076154"/>
    </source>
</evidence>
<keyword evidence="3" id="KW-1185">Reference proteome</keyword>